<proteinExistence type="predicted"/>
<evidence type="ECO:0000313" key="1">
    <source>
        <dbReference type="EMBL" id="RKF66767.1"/>
    </source>
</evidence>
<reference evidence="1 2" key="1">
    <citation type="journal article" date="2018" name="BMC Genomics">
        <title>Comparative genome analyses reveal sequence features reflecting distinct modes of host-adaptation between dicot and monocot powdery mildew.</title>
        <authorList>
            <person name="Wu Y."/>
            <person name="Ma X."/>
            <person name="Pan Z."/>
            <person name="Kale S.D."/>
            <person name="Song Y."/>
            <person name="King H."/>
            <person name="Zhang Q."/>
            <person name="Presley C."/>
            <person name="Deng X."/>
            <person name="Wei C.I."/>
            <person name="Xiao S."/>
        </authorList>
    </citation>
    <scope>NUCLEOTIDE SEQUENCE [LARGE SCALE GENOMIC DNA]</scope>
    <source>
        <strain evidence="1">UCSC1</strain>
    </source>
</reference>
<accession>A0A420I8Y8</accession>
<protein>
    <submittedName>
        <fullName evidence="1">Uncharacterized protein</fullName>
    </submittedName>
</protein>
<gene>
    <name evidence="1" type="ORF">GcC1_110025</name>
</gene>
<dbReference type="EMBL" id="MCBR01011064">
    <property type="protein sequence ID" value="RKF66767.1"/>
    <property type="molecule type" value="Genomic_DNA"/>
</dbReference>
<dbReference type="Proteomes" id="UP000285405">
    <property type="component" value="Unassembled WGS sequence"/>
</dbReference>
<dbReference type="AlphaFoldDB" id="A0A420I8Y8"/>
<sequence length="159" mass="18286">MPMSLHFPGTTRRGGAVAHLSIDNGIVQLLDFVLHSWPPIGSATDRGNQESSKVLSNASTCIYCENLTDTSMCITELAVITRNRNLVSSFNEGDSVWLSMKRRSNSRTKSENRHRLTLKSPFQRQPHCIIYRFERFPSENFYRIYMRLVCIAHVHFLPR</sequence>
<comment type="caution">
    <text evidence="1">The sequence shown here is derived from an EMBL/GenBank/DDBJ whole genome shotgun (WGS) entry which is preliminary data.</text>
</comment>
<name>A0A420I8Y8_9PEZI</name>
<evidence type="ECO:0000313" key="2">
    <source>
        <dbReference type="Proteomes" id="UP000285405"/>
    </source>
</evidence>
<organism evidence="1 2">
    <name type="scientific">Golovinomyces cichoracearum</name>
    <dbReference type="NCBI Taxonomy" id="62708"/>
    <lineage>
        <taxon>Eukaryota</taxon>
        <taxon>Fungi</taxon>
        <taxon>Dikarya</taxon>
        <taxon>Ascomycota</taxon>
        <taxon>Pezizomycotina</taxon>
        <taxon>Leotiomycetes</taxon>
        <taxon>Erysiphales</taxon>
        <taxon>Erysiphaceae</taxon>
        <taxon>Golovinomyces</taxon>
    </lineage>
</organism>